<name>A0A8B6DUP3_MYTGA</name>
<dbReference type="EMBL" id="UYJE01004085">
    <property type="protein sequence ID" value="VDI24806.1"/>
    <property type="molecule type" value="Genomic_DNA"/>
</dbReference>
<feature type="domain" description="Mab-21-like HhH/H2TH-like" evidence="3">
    <location>
        <begin position="242"/>
        <end position="335"/>
    </location>
</feature>
<accession>A0A8B6DUP3</accession>
<evidence type="ECO:0008006" key="6">
    <source>
        <dbReference type="Google" id="ProtNLM"/>
    </source>
</evidence>
<feature type="domain" description="Mab-21-like nucleotidyltransferase" evidence="2">
    <location>
        <begin position="161"/>
        <end position="233"/>
    </location>
</feature>
<dbReference type="OrthoDB" id="6350060at2759"/>
<evidence type="ECO:0000313" key="5">
    <source>
        <dbReference type="Proteomes" id="UP000596742"/>
    </source>
</evidence>
<dbReference type="Pfam" id="PF20266">
    <property type="entry name" value="Mab-21_C"/>
    <property type="match status" value="1"/>
</dbReference>
<dbReference type="InterPro" id="IPR043519">
    <property type="entry name" value="NT_sf"/>
</dbReference>
<gene>
    <name evidence="4" type="ORF">MGAL_10B041707</name>
</gene>
<dbReference type="Pfam" id="PF03281">
    <property type="entry name" value="Mab-21"/>
    <property type="match status" value="1"/>
</dbReference>
<evidence type="ECO:0000259" key="3">
    <source>
        <dbReference type="Pfam" id="PF20266"/>
    </source>
</evidence>
<proteinExistence type="inferred from homology"/>
<dbReference type="Gene3D" id="1.10.1410.40">
    <property type="match status" value="1"/>
</dbReference>
<sequence>MADISRQIYQYMCDEIVGSEKVVKYRRLFFKVYEYVQNNFCSPSKYIIPSGSKAEGLNLPGSDIDIMLISKKYIVYESKLQRDNARSTINTISLVIDTDHAQPGFALLCVQNELFCERHFVERNEDGMFLSSKLYLLNFATKYTCHKINGPCISNKDGKLDAAHSLQCPQWPSIARNWATRKRSSGWPSVFLLSDIVQLGVHFVPIGSKSRSDCIHPLEWRISFSVPEKILINTWNHTQLLCYAILKILLTEVIRKSKGIDSLMCSYFLKTVLLWLLEEVDTRKWTPESLLDCVVMCLGRLTYLITHKYIPNYFIPEHNMIDRQFNQQSWDELLALISYLHDIGWQSIFLCDSFQYSSAVFKWKDNRIRAANGNSDFMKAIIPLMNILFKNYRFLDVTYCTKTKAFTKYFKNIMTKSLPYKYKVLQSIMLSSLSYNMTESLLCKQQCNKQSYVEHKQLISCNLICAQTCVVSGWTLQALNFYLCGQYHIALRILEFAILLSSSEQLIISPFYDIHMNDLEERHFISSNYISCLRKFKYYTRLDIFVNDIYTFDYLLQMNPYQNSIFLDTDFCLHYLRFACCHRLRDIDAIQQSLLDLEVFRDDEVAETYIENAYDITFNRYHEQNLCWRYNEEKRKLFTNVNHL</sequence>
<dbReference type="InterPro" id="IPR024810">
    <property type="entry name" value="MAB21L/cGLR"/>
</dbReference>
<evidence type="ECO:0000313" key="4">
    <source>
        <dbReference type="EMBL" id="VDI24806.1"/>
    </source>
</evidence>
<dbReference type="SUPFAM" id="SSF81301">
    <property type="entry name" value="Nucleotidyltransferase"/>
    <property type="match status" value="1"/>
</dbReference>
<reference evidence="4" key="1">
    <citation type="submission" date="2018-11" db="EMBL/GenBank/DDBJ databases">
        <authorList>
            <person name="Alioto T."/>
            <person name="Alioto T."/>
        </authorList>
    </citation>
    <scope>NUCLEOTIDE SEQUENCE</scope>
</reference>
<dbReference type="PANTHER" id="PTHR10656:SF69">
    <property type="entry name" value="MAB-21-LIKE HHH_H2TH-LIKE DOMAIN-CONTAINING PROTEIN"/>
    <property type="match status" value="1"/>
</dbReference>
<organism evidence="4 5">
    <name type="scientific">Mytilus galloprovincialis</name>
    <name type="common">Mediterranean mussel</name>
    <dbReference type="NCBI Taxonomy" id="29158"/>
    <lineage>
        <taxon>Eukaryota</taxon>
        <taxon>Metazoa</taxon>
        <taxon>Spiralia</taxon>
        <taxon>Lophotrochozoa</taxon>
        <taxon>Mollusca</taxon>
        <taxon>Bivalvia</taxon>
        <taxon>Autobranchia</taxon>
        <taxon>Pteriomorphia</taxon>
        <taxon>Mytilida</taxon>
        <taxon>Mytiloidea</taxon>
        <taxon>Mytilidae</taxon>
        <taxon>Mytilinae</taxon>
        <taxon>Mytilus</taxon>
    </lineage>
</organism>
<evidence type="ECO:0000259" key="2">
    <source>
        <dbReference type="Pfam" id="PF03281"/>
    </source>
</evidence>
<comment type="similarity">
    <text evidence="1">Belongs to the mab-21 family.</text>
</comment>
<dbReference type="InterPro" id="IPR046903">
    <property type="entry name" value="Mab-21-like_nuc_Trfase"/>
</dbReference>
<dbReference type="AlphaFoldDB" id="A0A8B6DUP3"/>
<evidence type="ECO:0000256" key="1">
    <source>
        <dbReference type="ARBA" id="ARBA00008307"/>
    </source>
</evidence>
<dbReference type="SMART" id="SM01265">
    <property type="entry name" value="Mab-21"/>
    <property type="match status" value="1"/>
</dbReference>
<dbReference type="InterPro" id="IPR046906">
    <property type="entry name" value="Mab-21_HhH/H2TH-like"/>
</dbReference>
<dbReference type="Proteomes" id="UP000596742">
    <property type="component" value="Unassembled WGS sequence"/>
</dbReference>
<protein>
    <recommendedName>
        <fullName evidence="6">Mab-21-like HhH/H2TH-like domain-containing protein</fullName>
    </recommendedName>
</protein>
<comment type="caution">
    <text evidence="4">The sequence shown here is derived from an EMBL/GenBank/DDBJ whole genome shotgun (WGS) entry which is preliminary data.</text>
</comment>
<dbReference type="PANTHER" id="PTHR10656">
    <property type="entry name" value="CELL FATE DETERMINING PROTEIN MAB21-RELATED"/>
    <property type="match status" value="1"/>
</dbReference>
<keyword evidence="5" id="KW-1185">Reference proteome</keyword>